<dbReference type="Gene3D" id="3.40.50.10320">
    <property type="entry name" value="LmbE-like"/>
    <property type="match status" value="1"/>
</dbReference>
<dbReference type="AlphaFoldDB" id="A0A917IAD4"/>
<evidence type="ECO:0000313" key="1">
    <source>
        <dbReference type="EMBL" id="GGH32621.1"/>
    </source>
</evidence>
<name>A0A917IAD4_9HYPH</name>
<dbReference type="InterPro" id="IPR024078">
    <property type="entry name" value="LmbE-like_dom_sf"/>
</dbReference>
<evidence type="ECO:0008006" key="3">
    <source>
        <dbReference type="Google" id="ProtNLM"/>
    </source>
</evidence>
<comment type="caution">
    <text evidence="1">The sequence shown here is derived from an EMBL/GenBank/DDBJ whole genome shotgun (WGS) entry which is preliminary data.</text>
</comment>
<dbReference type="PANTHER" id="PTHR12993:SF11">
    <property type="entry name" value="N-ACETYLGLUCOSAMINYL-PHOSPHATIDYLINOSITOL DE-N-ACETYLASE"/>
    <property type="match status" value="1"/>
</dbReference>
<organism evidence="1 2">
    <name type="scientific">Alsobacter metallidurans</name>
    <dbReference type="NCBI Taxonomy" id="340221"/>
    <lineage>
        <taxon>Bacteria</taxon>
        <taxon>Pseudomonadati</taxon>
        <taxon>Pseudomonadota</taxon>
        <taxon>Alphaproteobacteria</taxon>
        <taxon>Hyphomicrobiales</taxon>
        <taxon>Alsobacteraceae</taxon>
        <taxon>Alsobacter</taxon>
    </lineage>
</organism>
<accession>A0A917IAD4</accession>
<keyword evidence="2" id="KW-1185">Reference proteome</keyword>
<dbReference type="PANTHER" id="PTHR12993">
    <property type="entry name" value="N-ACETYLGLUCOSAMINYL-PHOSPHATIDYLINOSITOL DE-N-ACETYLASE-RELATED"/>
    <property type="match status" value="1"/>
</dbReference>
<protein>
    <recommendedName>
        <fullName evidence="3">LmbE family N-acetylglucosaminyl deacetylase</fullName>
    </recommendedName>
</protein>
<reference evidence="1" key="1">
    <citation type="journal article" date="2014" name="Int. J. Syst. Evol. Microbiol.">
        <title>Complete genome sequence of Corynebacterium casei LMG S-19264T (=DSM 44701T), isolated from a smear-ripened cheese.</title>
        <authorList>
            <consortium name="US DOE Joint Genome Institute (JGI-PGF)"/>
            <person name="Walter F."/>
            <person name="Albersmeier A."/>
            <person name="Kalinowski J."/>
            <person name="Ruckert C."/>
        </authorList>
    </citation>
    <scope>NUCLEOTIDE SEQUENCE</scope>
    <source>
        <strain evidence="1">CGMCC 1.12214</strain>
    </source>
</reference>
<dbReference type="Pfam" id="PF02585">
    <property type="entry name" value="PIG-L"/>
    <property type="match status" value="1"/>
</dbReference>
<proteinExistence type="predicted"/>
<dbReference type="RefSeq" id="WP_188520018.1">
    <property type="nucleotide sequence ID" value="NZ_BMES01000003.1"/>
</dbReference>
<dbReference type="EMBL" id="BMES01000003">
    <property type="protein sequence ID" value="GGH32621.1"/>
    <property type="molecule type" value="Genomic_DNA"/>
</dbReference>
<gene>
    <name evidence="1" type="ORF">GCM10007036_44650</name>
</gene>
<dbReference type="GO" id="GO:0016811">
    <property type="term" value="F:hydrolase activity, acting on carbon-nitrogen (but not peptide) bonds, in linear amides"/>
    <property type="evidence" value="ECO:0007669"/>
    <property type="project" value="TreeGrafter"/>
</dbReference>
<evidence type="ECO:0000313" key="2">
    <source>
        <dbReference type="Proteomes" id="UP000603912"/>
    </source>
</evidence>
<dbReference type="Proteomes" id="UP000603912">
    <property type="component" value="Unassembled WGS sequence"/>
</dbReference>
<dbReference type="InterPro" id="IPR003737">
    <property type="entry name" value="GlcNAc_PI_deacetylase-related"/>
</dbReference>
<sequence>MSDIPRHSTPALHALAQLAEPSRPRLDASRMVAVFAHPDDETLALGAQLCRLKGLRIVIVTDGAPRDLADAGRHGFADAAAYAQARREELAAALREGDAADMQVSFLNVPDQGVAHALADVARRLVAALGDADIVITHAYEGGHPDHDGVAFAAHAAVRAVNAQGRAVEIIEAPFYRLGDEGEFQPQHFEPIPGSVAVQLVLDPEDVSRKARMIAAYATQHETLAQFPLQAERFRNAPDYDFGAPPNGGHILYERHSWGLDGPQWLAKVAAARQELGLPDQAPDPTAPAP</sequence>
<dbReference type="SUPFAM" id="SSF102588">
    <property type="entry name" value="LmbE-like"/>
    <property type="match status" value="1"/>
</dbReference>
<reference evidence="1" key="2">
    <citation type="submission" date="2020-09" db="EMBL/GenBank/DDBJ databases">
        <authorList>
            <person name="Sun Q."/>
            <person name="Zhou Y."/>
        </authorList>
    </citation>
    <scope>NUCLEOTIDE SEQUENCE</scope>
    <source>
        <strain evidence="1">CGMCC 1.12214</strain>
    </source>
</reference>